<dbReference type="NCBIfam" id="TIGR03882">
    <property type="entry name" value="cyclo_dehyd_2"/>
    <property type="match status" value="1"/>
</dbReference>
<dbReference type="Proteomes" id="UP000015480">
    <property type="component" value="Plasmid pAMI4"/>
</dbReference>
<evidence type="ECO:0000313" key="1">
    <source>
        <dbReference type="EMBL" id="AGT10941.1"/>
    </source>
</evidence>
<dbReference type="RefSeq" id="WP_020952425.1">
    <property type="nucleotide sequence ID" value="NC_022049.1"/>
</dbReference>
<protein>
    <recommendedName>
        <fullName evidence="3">Bacteriocin biosynthesis cyclodehydratase domain-containing protein</fullName>
    </recommendedName>
</protein>
<dbReference type="EMBL" id="CP006652">
    <property type="protein sequence ID" value="AGT10941.1"/>
    <property type="molecule type" value="Genomic_DNA"/>
</dbReference>
<geneLocation type="plasmid" evidence="1 2">
    <name>pAMI4</name>
</geneLocation>
<dbReference type="eggNOG" id="ENOG5032TX5">
    <property type="taxonomic scope" value="Bacteria"/>
</dbReference>
<dbReference type="InterPro" id="IPR022291">
    <property type="entry name" value="Bacteriocin_synth_cyclodeHase"/>
</dbReference>
<evidence type="ECO:0000313" key="2">
    <source>
        <dbReference type="Proteomes" id="UP000015480"/>
    </source>
</evidence>
<dbReference type="Gene3D" id="3.40.50.720">
    <property type="entry name" value="NAD(P)-binding Rossmann-like Domain"/>
    <property type="match status" value="1"/>
</dbReference>
<keyword evidence="2" id="KW-1185">Reference proteome</keyword>
<dbReference type="AlphaFoldDB" id="S5Z0E8"/>
<proteinExistence type="predicted"/>
<dbReference type="KEGG" id="pami:JCM7686_pAMI4p251"/>
<name>S5Z0E8_PARAH</name>
<organism evidence="1 2">
    <name type="scientific">Paracoccus aminophilus JCM 7686</name>
    <dbReference type="NCBI Taxonomy" id="1367847"/>
    <lineage>
        <taxon>Bacteria</taxon>
        <taxon>Pseudomonadati</taxon>
        <taxon>Pseudomonadota</taxon>
        <taxon>Alphaproteobacteria</taxon>
        <taxon>Rhodobacterales</taxon>
        <taxon>Paracoccaceae</taxon>
        <taxon>Paracoccus</taxon>
    </lineage>
</organism>
<sequence length="221" mass="23222">MTRILFLALGEFGHAVATRAAKAEDQITAFPLDDPTGLATMVEAAEFIAVAAFRPYPEAFHALNSLCNALAKPWSLAELSGTRLTIGPLVIPGGKGCYACYRKRRGTHYPTPEREAALEAHYLYRPETGPRGYSPPAAAFAAAALRHDAETALGEGRAALDAAGGLRVADMLTVTVLESAVLPVHACPHCFPASGAGEIGARFVNCLVPALQEPALQENAG</sequence>
<keyword evidence="1" id="KW-0614">Plasmid</keyword>
<dbReference type="OrthoDB" id="2679713at2"/>
<gene>
    <name evidence="1" type="ORF">JCM7686_pAMI4p251</name>
</gene>
<evidence type="ECO:0008006" key="3">
    <source>
        <dbReference type="Google" id="ProtNLM"/>
    </source>
</evidence>
<dbReference type="HOGENOM" id="CLU_108808_0_0_5"/>
<dbReference type="PATRIC" id="fig|1367847.3.peg.3893"/>
<accession>S5Z0E8</accession>
<reference evidence="1 2" key="1">
    <citation type="journal article" date="2014" name="BMC Genomics">
        <title>Architecture and functions of a multipartite genome of the methylotrophic bacterium Paracoccus aminophilus JCM 7686, containing primary and secondary chromids.</title>
        <authorList>
            <person name="Dziewit L."/>
            <person name="Czarnecki J."/>
            <person name="Wibberg D."/>
            <person name="Radlinska M."/>
            <person name="Mrozek P."/>
            <person name="Szymczak M."/>
            <person name="Schluter A."/>
            <person name="Puhler A."/>
            <person name="Bartosik D."/>
        </authorList>
    </citation>
    <scope>NUCLEOTIDE SEQUENCE [LARGE SCALE GENOMIC DNA]</scope>
    <source>
        <strain evidence="1">JCM 7686</strain>
        <plasmid evidence="2">Plasmid pAMI4</plasmid>
    </source>
</reference>